<reference evidence="2" key="1">
    <citation type="submission" date="2025-08" db="UniProtKB">
        <authorList>
            <consortium name="RefSeq"/>
        </authorList>
    </citation>
    <scope>IDENTIFICATION</scope>
    <source>
        <tissue evidence="2">Gonads</tissue>
    </source>
</reference>
<dbReference type="Proteomes" id="UP000085678">
    <property type="component" value="Unplaced"/>
</dbReference>
<accession>A0A1S3H5L7</accession>
<dbReference type="RefSeq" id="XP_013381298.1">
    <property type="nucleotide sequence ID" value="XM_013525844.1"/>
</dbReference>
<dbReference type="AlphaFoldDB" id="A0A1S3H5L7"/>
<dbReference type="Pfam" id="PF09752">
    <property type="entry name" value="ABHD18"/>
    <property type="match status" value="1"/>
</dbReference>
<evidence type="ECO:0000313" key="1">
    <source>
        <dbReference type="Proteomes" id="UP000085678"/>
    </source>
</evidence>
<dbReference type="Gene3D" id="3.40.50.1820">
    <property type="entry name" value="alpha/beta hydrolase"/>
    <property type="match status" value="1"/>
</dbReference>
<dbReference type="STRING" id="7574.A0A1S3H5L7"/>
<sequence>MMSWLDHTVRRAIPLKFFYKGFGKPESLKRMLLFRLELSDREKCIKLVDKNHQVNINKKYETGSLLVFDGHFTSPFPHHLPGLLPKESEIARFQMILPKKWKTNNKPVCIMLPQTGDHSYVVRRQIMSKPLAEQDGIGSILLEMPFYGSRKPPEQKLSHLQYTLDLFVMGGALILECLVLGNWLEREGYGPLGLYGVSLGGYMAALAASNWPKPIPLVSCLSWSTASSAYTQGALSKALRWNLLKEQYSANSIYKDLWNIIQSPEKLRRNSAQILQSDTESLKTQTASETLNTKRKGKFYNLDEQTRDFMAGLMDHCTHLGNYSVPVDPSLATFVVAKNDQYIPRDSVCSVEEVWPGCKIRYINGGHLSASVAFHIYRQIIKDTFDQQMTQYDTVNNSQGIKLT</sequence>
<protein>
    <submittedName>
        <fullName evidence="2">Protein ABHD18</fullName>
    </submittedName>
</protein>
<proteinExistence type="predicted"/>
<dbReference type="FunCoup" id="A0A1S3H5L7">
    <property type="interactions" value="180"/>
</dbReference>
<gene>
    <name evidence="2" type="primary">LOC106152315</name>
</gene>
<dbReference type="SUPFAM" id="SSF53474">
    <property type="entry name" value="alpha/beta-Hydrolases"/>
    <property type="match status" value="1"/>
</dbReference>
<dbReference type="InterPro" id="IPR019149">
    <property type="entry name" value="ABHD18"/>
</dbReference>
<evidence type="ECO:0000313" key="2">
    <source>
        <dbReference type="RefSeq" id="XP_013381298.1"/>
    </source>
</evidence>
<keyword evidence="1" id="KW-1185">Reference proteome</keyword>
<name>A0A1S3H5L7_LINAN</name>
<dbReference type="InterPro" id="IPR029058">
    <property type="entry name" value="AB_hydrolase_fold"/>
</dbReference>
<dbReference type="PANTHER" id="PTHR13617">
    <property type="entry name" value="PROTEIN ABHD18"/>
    <property type="match status" value="1"/>
</dbReference>
<dbReference type="KEGG" id="lak:106152315"/>
<dbReference type="PANTHER" id="PTHR13617:SF14">
    <property type="entry name" value="PROTEIN ABHD18"/>
    <property type="match status" value="1"/>
</dbReference>
<organism evidence="1 2">
    <name type="scientific">Lingula anatina</name>
    <name type="common">Brachiopod</name>
    <name type="synonym">Lingula unguis</name>
    <dbReference type="NCBI Taxonomy" id="7574"/>
    <lineage>
        <taxon>Eukaryota</taxon>
        <taxon>Metazoa</taxon>
        <taxon>Spiralia</taxon>
        <taxon>Lophotrochozoa</taxon>
        <taxon>Brachiopoda</taxon>
        <taxon>Linguliformea</taxon>
        <taxon>Lingulata</taxon>
        <taxon>Lingulida</taxon>
        <taxon>Linguloidea</taxon>
        <taxon>Lingulidae</taxon>
        <taxon>Lingula</taxon>
    </lineage>
</organism>
<dbReference type="InParanoid" id="A0A1S3H5L7"/>
<dbReference type="OrthoDB" id="9987145at2759"/>
<dbReference type="GeneID" id="106152315"/>